<evidence type="ECO:0000256" key="7">
    <source>
        <dbReference type="ARBA" id="ARBA00022833"/>
    </source>
</evidence>
<feature type="domain" description="C2H2-type" evidence="13">
    <location>
        <begin position="466"/>
        <end position="493"/>
    </location>
</feature>
<dbReference type="Gene3D" id="3.30.160.60">
    <property type="entry name" value="Classic Zinc Finger"/>
    <property type="match status" value="4"/>
</dbReference>
<evidence type="ECO:0000256" key="10">
    <source>
        <dbReference type="PROSITE-ProRule" id="PRU00042"/>
    </source>
</evidence>
<evidence type="ECO:0000256" key="5">
    <source>
        <dbReference type="ARBA" id="ARBA00022737"/>
    </source>
</evidence>
<dbReference type="PANTHER" id="PTHR14003:SF23">
    <property type="entry name" value="ZINC FINGER PROTEIN 143"/>
    <property type="match status" value="1"/>
</dbReference>
<dbReference type="GO" id="GO:0031519">
    <property type="term" value="C:PcG protein complex"/>
    <property type="evidence" value="ECO:0007669"/>
    <property type="project" value="TreeGrafter"/>
</dbReference>
<feature type="domain" description="C2H2-type" evidence="13">
    <location>
        <begin position="494"/>
        <end position="522"/>
    </location>
</feature>
<dbReference type="Ensembl" id="ENSSFOT00015031490.2">
    <property type="protein sequence ID" value="ENSSFOP00015031140.1"/>
    <property type="gene ID" value="ENSSFOG00015019974.2"/>
</dbReference>
<dbReference type="GO" id="GO:0005667">
    <property type="term" value="C:transcription regulator complex"/>
    <property type="evidence" value="ECO:0007669"/>
    <property type="project" value="TreeGrafter"/>
</dbReference>
<dbReference type="PANTHER" id="PTHR14003">
    <property type="entry name" value="TRANSCRIPTIONAL REPRESSOR PROTEIN YY"/>
    <property type="match status" value="1"/>
</dbReference>
<feature type="domain" description="C2H2-type" evidence="13">
    <location>
        <begin position="410"/>
        <end position="437"/>
    </location>
</feature>
<keyword evidence="15" id="KW-1185">Reference proteome</keyword>
<dbReference type="SUPFAM" id="SSF57667">
    <property type="entry name" value="beta-beta-alpha zinc fingers"/>
    <property type="match status" value="3"/>
</dbReference>
<evidence type="ECO:0000256" key="1">
    <source>
        <dbReference type="ARBA" id="ARBA00004123"/>
    </source>
</evidence>
<dbReference type="InterPro" id="IPR036236">
    <property type="entry name" value="Znf_C2H2_sf"/>
</dbReference>
<dbReference type="InterPro" id="IPR013087">
    <property type="entry name" value="Znf_C2H2_type"/>
</dbReference>
<reference evidence="14" key="3">
    <citation type="submission" date="2025-09" db="UniProtKB">
        <authorList>
            <consortium name="Ensembl"/>
        </authorList>
    </citation>
    <scope>IDENTIFICATION</scope>
</reference>
<dbReference type="OrthoDB" id="9439903at2759"/>
<evidence type="ECO:0000256" key="8">
    <source>
        <dbReference type="ARBA" id="ARBA00022843"/>
    </source>
</evidence>
<keyword evidence="9" id="KW-0539">Nucleus</keyword>
<evidence type="ECO:0000256" key="9">
    <source>
        <dbReference type="ARBA" id="ARBA00023242"/>
    </source>
</evidence>
<dbReference type="RefSeq" id="XP_018606334.1">
    <property type="nucleotide sequence ID" value="XM_018750818.2"/>
</dbReference>
<comment type="subcellular location">
    <subcellularLocation>
        <location evidence="1">Nucleus</location>
    </subcellularLocation>
</comment>
<feature type="domain" description="C2H2-type" evidence="13">
    <location>
        <begin position="438"/>
        <end position="465"/>
    </location>
</feature>
<dbReference type="AlphaFoldDB" id="A0A8C9S6K4"/>
<keyword evidence="4" id="KW-0479">Metal-binding</keyword>
<dbReference type="GeneID" id="108933641"/>
<reference evidence="14" key="2">
    <citation type="submission" date="2025-08" db="UniProtKB">
        <authorList>
            <consortium name="Ensembl"/>
        </authorList>
    </citation>
    <scope>IDENTIFICATION</scope>
</reference>
<feature type="compositionally biased region" description="Basic and acidic residues" evidence="12">
    <location>
        <begin position="359"/>
        <end position="373"/>
    </location>
</feature>
<dbReference type="GeneTree" id="ENSGT01150000286958"/>
<keyword evidence="3" id="KW-1017">Isopeptide bond</keyword>
<dbReference type="FunFam" id="3.30.160.60:FF:002343">
    <property type="entry name" value="Zinc finger protein 33A"/>
    <property type="match status" value="1"/>
</dbReference>
<sequence>MASNVPSSADFRAQLTSIMELLTRAAVADIVQLVERSCAALRLEVSRKQEEIRALERRVKAVEGADQDPEMQGLCVETRHMDDWEAAEPREPCSVSPTRVVADVGEDRQESPVLKEKQLEDTWLTCLPPGGIKMNMNGNDCGEMLLVGCRQRKEQVGTLAEQTVIQAEISEQWRLRHIEVVPRSLRCVVKAEPEQKPSRKCLPPRCSQALERRSVGADSVFGKGGQQGFLLAQDCSDSKTPCLHGPISVGRSSDTDAQEAYGQVSVERPHADSSVPAVSNTSVSLSPSELLLENSEPGMLMLTIKQEDEIQFEDRFSVPGQSKEPSCILKRETGEWPEHHNLDTEIRNEIRDNVTGLNSEEKFGGSRTSNEKRTLKRNNRARSTDLGCGDNESHLNNLFGHFQNQAEKKFSCTICRKSFSHRNNLYRHRRIHTGEKPYGCVHCGKQFTHQSNLYEHLRIHTGEKPYSCGLCGKCFTQQSNLKRHKRIHTGERPFGCSDCGKTFTRLFYLKIHQQQVHRREAPDNCAKLGRRWNF</sequence>
<evidence type="ECO:0000256" key="2">
    <source>
        <dbReference type="ARBA" id="ARBA00006991"/>
    </source>
</evidence>
<evidence type="ECO:0000313" key="14">
    <source>
        <dbReference type="Ensembl" id="ENSSFOP00015031140.1"/>
    </source>
</evidence>
<evidence type="ECO:0000256" key="3">
    <source>
        <dbReference type="ARBA" id="ARBA00022499"/>
    </source>
</evidence>
<comment type="similarity">
    <text evidence="2">Belongs to the krueppel C2H2-type zinc-finger protein family.</text>
</comment>
<feature type="region of interest" description="Disordered" evidence="12">
    <location>
        <begin position="357"/>
        <end position="381"/>
    </location>
</feature>
<evidence type="ECO:0000256" key="6">
    <source>
        <dbReference type="ARBA" id="ARBA00022771"/>
    </source>
</evidence>
<name>A0A8C9S6K4_SCLFO</name>
<dbReference type="FunFam" id="3.30.160.60:FF:000624">
    <property type="entry name" value="zinc finger protein 697"/>
    <property type="match status" value="1"/>
</dbReference>
<dbReference type="SMART" id="SM00355">
    <property type="entry name" value="ZnF_C2H2"/>
    <property type="match status" value="4"/>
</dbReference>
<dbReference type="Pfam" id="PF00096">
    <property type="entry name" value="zf-C2H2"/>
    <property type="match status" value="4"/>
</dbReference>
<dbReference type="GO" id="GO:0000785">
    <property type="term" value="C:chromatin"/>
    <property type="evidence" value="ECO:0007669"/>
    <property type="project" value="TreeGrafter"/>
</dbReference>
<reference evidence="14 15" key="1">
    <citation type="submission" date="2019-04" db="EMBL/GenBank/DDBJ databases">
        <authorList>
            <consortium name="Wellcome Sanger Institute Data Sharing"/>
        </authorList>
    </citation>
    <scope>NUCLEOTIDE SEQUENCE [LARGE SCALE GENOMIC DNA]</scope>
</reference>
<dbReference type="GO" id="GO:0008270">
    <property type="term" value="F:zinc ion binding"/>
    <property type="evidence" value="ECO:0007669"/>
    <property type="project" value="UniProtKB-KW"/>
</dbReference>
<feature type="coiled-coil region" evidence="11">
    <location>
        <begin position="31"/>
        <end position="65"/>
    </location>
</feature>
<gene>
    <name evidence="14" type="primary">LOC108933641</name>
</gene>
<keyword evidence="5" id="KW-0677">Repeat</keyword>
<evidence type="ECO:0000259" key="13">
    <source>
        <dbReference type="PROSITE" id="PS50157"/>
    </source>
</evidence>
<dbReference type="GO" id="GO:0000978">
    <property type="term" value="F:RNA polymerase II cis-regulatory region sequence-specific DNA binding"/>
    <property type="evidence" value="ECO:0007669"/>
    <property type="project" value="TreeGrafter"/>
</dbReference>
<protein>
    <submittedName>
        <fullName evidence="14">Zinc finger protein 1 homolog</fullName>
    </submittedName>
</protein>
<keyword evidence="7" id="KW-0862">Zinc</keyword>
<dbReference type="KEGG" id="sfm:108933641"/>
<dbReference type="PROSITE" id="PS50157">
    <property type="entry name" value="ZINC_FINGER_C2H2_2"/>
    <property type="match status" value="4"/>
</dbReference>
<dbReference type="GO" id="GO:0000981">
    <property type="term" value="F:DNA-binding transcription factor activity, RNA polymerase II-specific"/>
    <property type="evidence" value="ECO:0007669"/>
    <property type="project" value="TreeGrafter"/>
</dbReference>
<keyword evidence="11" id="KW-0175">Coiled coil</keyword>
<evidence type="ECO:0000256" key="11">
    <source>
        <dbReference type="SAM" id="Coils"/>
    </source>
</evidence>
<dbReference type="Proteomes" id="UP000694397">
    <property type="component" value="Chromosome 16"/>
</dbReference>
<keyword evidence="6 10" id="KW-0863">Zinc-finger</keyword>
<dbReference type="PROSITE" id="PS00028">
    <property type="entry name" value="ZINC_FINGER_C2H2_1"/>
    <property type="match status" value="4"/>
</dbReference>
<dbReference type="FunFam" id="3.30.160.60:FF:001498">
    <property type="entry name" value="Zinc finger protein 404"/>
    <property type="match status" value="1"/>
</dbReference>
<accession>A0A8C9S6K4</accession>
<dbReference type="FunFam" id="3.30.160.60:FF:000690">
    <property type="entry name" value="Zinc finger protein 354C"/>
    <property type="match status" value="1"/>
</dbReference>
<keyword evidence="8" id="KW-0832">Ubl conjugation</keyword>
<proteinExistence type="inferred from homology"/>
<organism evidence="14 15">
    <name type="scientific">Scleropages formosus</name>
    <name type="common">Asian bonytongue</name>
    <name type="synonym">Osteoglossum formosum</name>
    <dbReference type="NCBI Taxonomy" id="113540"/>
    <lineage>
        <taxon>Eukaryota</taxon>
        <taxon>Metazoa</taxon>
        <taxon>Chordata</taxon>
        <taxon>Craniata</taxon>
        <taxon>Vertebrata</taxon>
        <taxon>Euteleostomi</taxon>
        <taxon>Actinopterygii</taxon>
        <taxon>Neopterygii</taxon>
        <taxon>Teleostei</taxon>
        <taxon>Osteoglossocephala</taxon>
        <taxon>Osteoglossomorpha</taxon>
        <taxon>Osteoglossiformes</taxon>
        <taxon>Osteoglossidae</taxon>
        <taxon>Scleropages</taxon>
    </lineage>
</organism>
<evidence type="ECO:0000313" key="15">
    <source>
        <dbReference type="Proteomes" id="UP000694397"/>
    </source>
</evidence>
<evidence type="ECO:0000256" key="4">
    <source>
        <dbReference type="ARBA" id="ARBA00022723"/>
    </source>
</evidence>
<evidence type="ECO:0000256" key="12">
    <source>
        <dbReference type="SAM" id="MobiDB-lite"/>
    </source>
</evidence>